<keyword evidence="6" id="KW-1185">Reference proteome</keyword>
<name>A0A6I6H0J1_9BACT</name>
<dbReference type="Pfam" id="PF22435">
    <property type="entry name" value="MRM3-like_sub_bind"/>
    <property type="match status" value="1"/>
</dbReference>
<sequence>MNGRMLSKNEVKYIQSLKAKKQRLEANAFVVEGHKTVLELLAHQRWIVQALYGTETFLQTIPKNLTLPAKTVTISQEDLERISFLQTPQSCLAVVALPAAASAHFPANNWSLLLDDIQDPGNLGTIIRIADWFGIEHIFATEHTADVYNPKVIQASMGGFLRVQMHYGPCAVWLQQQQPVCYIADMHGHNVWQLQQPQPGVLVIGNEGNGVSEHIAAFATQTISIPKLGAAESLNAGVATGILLSHLLQTTSKA</sequence>
<dbReference type="InterPro" id="IPR013123">
    <property type="entry name" value="SpoU_subst-bd"/>
</dbReference>
<dbReference type="InterPro" id="IPR053888">
    <property type="entry name" value="MRM3-like_sub_bind"/>
</dbReference>
<feature type="domain" description="RNA 2-O ribose methyltransferase substrate binding" evidence="4">
    <location>
        <begin position="30"/>
        <end position="101"/>
    </location>
</feature>
<dbReference type="GO" id="GO:0003723">
    <property type="term" value="F:RNA binding"/>
    <property type="evidence" value="ECO:0007669"/>
    <property type="project" value="InterPro"/>
</dbReference>
<dbReference type="GO" id="GO:0032259">
    <property type="term" value="P:methylation"/>
    <property type="evidence" value="ECO:0007669"/>
    <property type="project" value="UniProtKB-KW"/>
</dbReference>
<dbReference type="InterPro" id="IPR029028">
    <property type="entry name" value="Alpha/beta_knot_MTases"/>
</dbReference>
<dbReference type="SUPFAM" id="SSF75217">
    <property type="entry name" value="alpha/beta knot"/>
    <property type="match status" value="1"/>
</dbReference>
<accession>A0A6I6H0J1</accession>
<dbReference type="GO" id="GO:0008173">
    <property type="term" value="F:RNA methyltransferase activity"/>
    <property type="evidence" value="ECO:0007669"/>
    <property type="project" value="InterPro"/>
</dbReference>
<dbReference type="RefSeq" id="WP_157478558.1">
    <property type="nucleotide sequence ID" value="NZ_CP046566.1"/>
</dbReference>
<evidence type="ECO:0000259" key="4">
    <source>
        <dbReference type="SMART" id="SM00967"/>
    </source>
</evidence>
<dbReference type="GO" id="GO:0005737">
    <property type="term" value="C:cytoplasm"/>
    <property type="evidence" value="ECO:0007669"/>
    <property type="project" value="UniProtKB-ARBA"/>
</dbReference>
<dbReference type="AlphaFoldDB" id="A0A6I6H0J1"/>
<evidence type="ECO:0000313" key="6">
    <source>
        <dbReference type="Proteomes" id="UP000426027"/>
    </source>
</evidence>
<dbReference type="KEGG" id="fls:GLV81_08930"/>
<evidence type="ECO:0000256" key="1">
    <source>
        <dbReference type="ARBA" id="ARBA00007228"/>
    </source>
</evidence>
<dbReference type="Gene3D" id="3.40.1280.10">
    <property type="match status" value="1"/>
</dbReference>
<dbReference type="GO" id="GO:0006396">
    <property type="term" value="P:RNA processing"/>
    <property type="evidence" value="ECO:0007669"/>
    <property type="project" value="InterPro"/>
</dbReference>
<comment type="similarity">
    <text evidence="1">Belongs to the class IV-like SAM-binding methyltransferase superfamily. RNA methyltransferase TrmH family.</text>
</comment>
<dbReference type="Pfam" id="PF00588">
    <property type="entry name" value="SpoU_methylase"/>
    <property type="match status" value="1"/>
</dbReference>
<dbReference type="InterPro" id="IPR051259">
    <property type="entry name" value="rRNA_Methyltransferase"/>
</dbReference>
<organism evidence="5 6">
    <name type="scientific">Phnomibacter ginsenosidimutans</name>
    <dbReference type="NCBI Taxonomy" id="2676868"/>
    <lineage>
        <taxon>Bacteria</taxon>
        <taxon>Pseudomonadati</taxon>
        <taxon>Bacteroidota</taxon>
        <taxon>Chitinophagia</taxon>
        <taxon>Chitinophagales</taxon>
        <taxon>Chitinophagaceae</taxon>
        <taxon>Phnomibacter</taxon>
    </lineage>
</organism>
<dbReference type="InterPro" id="IPR029064">
    <property type="entry name" value="Ribosomal_eL30-like_sf"/>
</dbReference>
<dbReference type="SUPFAM" id="SSF55315">
    <property type="entry name" value="L30e-like"/>
    <property type="match status" value="1"/>
</dbReference>
<dbReference type="SMART" id="SM00967">
    <property type="entry name" value="SpoU_sub_bind"/>
    <property type="match status" value="1"/>
</dbReference>
<protein>
    <submittedName>
        <fullName evidence="5">RNA methyltransferase</fullName>
    </submittedName>
</protein>
<reference evidence="5 6" key="1">
    <citation type="submission" date="2019-11" db="EMBL/GenBank/DDBJ databases">
        <authorList>
            <person name="Im W.T."/>
        </authorList>
    </citation>
    <scope>NUCLEOTIDE SEQUENCE [LARGE SCALE GENOMIC DNA]</scope>
    <source>
        <strain evidence="5 6">SB-02</strain>
    </source>
</reference>
<keyword evidence="2 5" id="KW-0489">Methyltransferase</keyword>
<keyword evidence="3 5" id="KW-0808">Transferase</keyword>
<dbReference type="InterPro" id="IPR001537">
    <property type="entry name" value="SpoU_MeTrfase"/>
</dbReference>
<dbReference type="PANTHER" id="PTHR43191:SF2">
    <property type="entry name" value="RRNA METHYLTRANSFERASE 3, MITOCHONDRIAL"/>
    <property type="match status" value="1"/>
</dbReference>
<gene>
    <name evidence="5" type="ORF">GLV81_08930</name>
</gene>
<dbReference type="EMBL" id="CP046566">
    <property type="protein sequence ID" value="QGW28201.1"/>
    <property type="molecule type" value="Genomic_DNA"/>
</dbReference>
<dbReference type="Proteomes" id="UP000426027">
    <property type="component" value="Chromosome"/>
</dbReference>
<evidence type="ECO:0000313" key="5">
    <source>
        <dbReference type="EMBL" id="QGW28201.1"/>
    </source>
</evidence>
<dbReference type="InterPro" id="IPR029026">
    <property type="entry name" value="tRNA_m1G_MTases_N"/>
</dbReference>
<dbReference type="PANTHER" id="PTHR43191">
    <property type="entry name" value="RRNA METHYLTRANSFERASE 3"/>
    <property type="match status" value="1"/>
</dbReference>
<dbReference type="CDD" id="cd18109">
    <property type="entry name" value="SpoU-like_RNA-MTase"/>
    <property type="match status" value="1"/>
</dbReference>
<dbReference type="Gene3D" id="3.30.1330.30">
    <property type="match status" value="1"/>
</dbReference>
<evidence type="ECO:0000256" key="2">
    <source>
        <dbReference type="ARBA" id="ARBA00022603"/>
    </source>
</evidence>
<proteinExistence type="inferred from homology"/>
<evidence type="ECO:0000256" key="3">
    <source>
        <dbReference type="ARBA" id="ARBA00022679"/>
    </source>
</evidence>